<dbReference type="Gene3D" id="1.10.510.10">
    <property type="entry name" value="Transferase(Phosphotransferase) domain 1"/>
    <property type="match status" value="1"/>
</dbReference>
<comment type="similarity">
    <text evidence="1">Belongs to the protein kinase superfamily. STE Ser/Thr protein kinase family. STE20 subfamily.</text>
</comment>
<dbReference type="GO" id="GO:0035556">
    <property type="term" value="P:intracellular signal transduction"/>
    <property type="evidence" value="ECO:0007669"/>
    <property type="project" value="UniProtKB-ARBA"/>
</dbReference>
<evidence type="ECO:0000313" key="17">
    <source>
        <dbReference type="Proteomes" id="UP000298787"/>
    </source>
</evidence>
<keyword evidence="6 16" id="KW-0418">Kinase</keyword>
<evidence type="ECO:0000259" key="15">
    <source>
        <dbReference type="PROSITE" id="PS50011"/>
    </source>
</evidence>
<evidence type="ECO:0000256" key="7">
    <source>
        <dbReference type="ARBA" id="ARBA00022840"/>
    </source>
</evidence>
<evidence type="ECO:0000256" key="9">
    <source>
        <dbReference type="ARBA" id="ARBA00048679"/>
    </source>
</evidence>
<dbReference type="Pfam" id="PF00069">
    <property type="entry name" value="Pkinase"/>
    <property type="match status" value="1"/>
</dbReference>
<keyword evidence="17" id="KW-1185">Reference proteome</keyword>
<name>A0A4U5U0W9_COLLU</name>
<evidence type="ECO:0000256" key="1">
    <source>
        <dbReference type="ARBA" id="ARBA00008874"/>
    </source>
</evidence>
<feature type="binding site" evidence="13">
    <location>
        <position position="1110"/>
    </location>
    <ligand>
        <name>ATP</name>
        <dbReference type="ChEBI" id="CHEBI:30616"/>
    </ligand>
</feature>
<accession>A0A4U5U0W9</accession>
<evidence type="ECO:0000256" key="2">
    <source>
        <dbReference type="ARBA" id="ARBA00012513"/>
    </source>
</evidence>
<keyword evidence="4" id="KW-0808">Transferase</keyword>
<evidence type="ECO:0000256" key="13">
    <source>
        <dbReference type="PROSITE-ProRule" id="PRU10141"/>
    </source>
</evidence>
<evidence type="ECO:0000256" key="3">
    <source>
        <dbReference type="ARBA" id="ARBA00022527"/>
    </source>
</evidence>
<evidence type="ECO:0000256" key="14">
    <source>
        <dbReference type="SAM" id="MobiDB-lite"/>
    </source>
</evidence>
<feature type="region of interest" description="Disordered" evidence="14">
    <location>
        <begin position="918"/>
        <end position="990"/>
    </location>
</feature>
<dbReference type="SUPFAM" id="SSF56112">
    <property type="entry name" value="Protein kinase-like (PK-like)"/>
    <property type="match status" value="1"/>
</dbReference>
<keyword evidence="5 13" id="KW-0547">Nucleotide-binding</keyword>
<evidence type="ECO:0000256" key="11">
    <source>
        <dbReference type="ARBA" id="ARBA00080573"/>
    </source>
</evidence>
<dbReference type="GO" id="GO:0005524">
    <property type="term" value="F:ATP binding"/>
    <property type="evidence" value="ECO:0007669"/>
    <property type="project" value="UniProtKB-UniRule"/>
</dbReference>
<dbReference type="FunFam" id="1.10.510.10:FF:000331">
    <property type="entry name" value="Mitogen-activated protein kinase kinase kinase 19"/>
    <property type="match status" value="1"/>
</dbReference>
<organism evidence="16 17">
    <name type="scientific">Collichthys lucidus</name>
    <name type="common">Big head croaker</name>
    <name type="synonym">Sciaena lucida</name>
    <dbReference type="NCBI Taxonomy" id="240159"/>
    <lineage>
        <taxon>Eukaryota</taxon>
        <taxon>Metazoa</taxon>
        <taxon>Chordata</taxon>
        <taxon>Craniata</taxon>
        <taxon>Vertebrata</taxon>
        <taxon>Euteleostomi</taxon>
        <taxon>Actinopterygii</taxon>
        <taxon>Neopterygii</taxon>
        <taxon>Teleostei</taxon>
        <taxon>Neoteleostei</taxon>
        <taxon>Acanthomorphata</taxon>
        <taxon>Eupercaria</taxon>
        <taxon>Sciaenidae</taxon>
        <taxon>Collichthys</taxon>
    </lineage>
</organism>
<dbReference type="Proteomes" id="UP000298787">
    <property type="component" value="Chromosome 2"/>
</dbReference>
<dbReference type="PROSITE" id="PS00107">
    <property type="entry name" value="PROTEIN_KINASE_ATP"/>
    <property type="match status" value="1"/>
</dbReference>
<reference evidence="16 17" key="1">
    <citation type="submission" date="2019-01" db="EMBL/GenBank/DDBJ databases">
        <title>Genome Assembly of Collichthys lucidus.</title>
        <authorList>
            <person name="Cai M."/>
            <person name="Xiao S."/>
        </authorList>
    </citation>
    <scope>NUCLEOTIDE SEQUENCE [LARGE SCALE GENOMIC DNA]</scope>
    <source>
        <strain evidence="16">JT15FE1705JMU</strain>
        <tissue evidence="16">Muscle</tissue>
    </source>
</reference>
<feature type="compositionally biased region" description="Polar residues" evidence="14">
    <location>
        <begin position="952"/>
        <end position="983"/>
    </location>
</feature>
<keyword evidence="3" id="KW-0723">Serine/threonine-protein kinase</keyword>
<dbReference type="Gene3D" id="1.25.40.20">
    <property type="entry name" value="Ankyrin repeat-containing domain"/>
    <property type="match status" value="2"/>
</dbReference>
<keyword evidence="12" id="KW-0040">ANK repeat</keyword>
<dbReference type="PANTHER" id="PTHR11584:SF369">
    <property type="entry name" value="MITOGEN-ACTIVATED PROTEIN KINASE KINASE KINASE 19-RELATED"/>
    <property type="match status" value="1"/>
</dbReference>
<dbReference type="PANTHER" id="PTHR11584">
    <property type="entry name" value="SERINE/THREONINE PROTEIN KINASE"/>
    <property type="match status" value="1"/>
</dbReference>
<evidence type="ECO:0000256" key="12">
    <source>
        <dbReference type="PROSITE-ProRule" id="PRU00023"/>
    </source>
</evidence>
<feature type="region of interest" description="Disordered" evidence="14">
    <location>
        <begin position="714"/>
        <end position="755"/>
    </location>
</feature>
<dbReference type="GO" id="GO:0004674">
    <property type="term" value="F:protein serine/threonine kinase activity"/>
    <property type="evidence" value="ECO:0007669"/>
    <property type="project" value="UniProtKB-KW"/>
</dbReference>
<sequence>MERSEKREKGMLSREQEEEENEDVLVVSLRQEDQEELEVSETEDEKDQAPTPLITACCKSMTEVVRRLLRTGADMTLCNSSQQTALHVSPPELQGKVLGWMSRPHLPPQAQLLQAAWQGDLHSLQTLLAQTDGLDVNVPNSDGVTAVMLAVRDIDLFEGIETPLPWEHRPVEVVKELLVLSADLRVRDNSGCSAPRHAANINSPLKEEIIHMMVEALNHTALDKYSCEDLDSEFGDSDVELDLESLYPNQSTAASPTHQPTQQHSFLLCSHTGGVLDSPGYPLPSDHHKELSQVNKCLFYINSRIASYPVTLLSCIPAPVTVSRGQPVLPKQAENKKCGRCVPILPRPAVCGRVQPAQPVSPQHYGTTVVFKHYDPGPSTRPVPTRLRRERLSWGSPRTGPLTTKCGSEESGSSSSQSSIDLEDEEEEDERHIHTRASGESHLKFIGDRLLQHPDDVNSTETNLVGETRRHFNVLSRMGHIPPIHGSGHNLDAEGINHATDLYGNEKKDTVNPTKDTVNNQIPITSKSKEEKNNVGNITPEPETCHGATFNMNNDWGDAITCFEGNYKNDVQHIKQKDSCYEETWVDNPILHWEDPNLNTRVAEELFLSDINLPQSNMDPKRGVLEALKPVRNKEIRAGINCELRENIQKNQQSSNILANKDRSILNRNKSKSNLKYSSVSTPVKDKTRTSPELIISGETITKAKAKLKSVKGAHCNTGIPSPRKKVIDHTQSKRANSDKMCSSRAQQHPPAREMKSIRQLKRPGLSVTPRSRSAVDFITYKDMFQQIQSGDEGPVIYEMFAGPIYDNLRVSSSCDKVKDRQVQSAKICRPLKQAQSKLKRSPGERIVISTKSKPKPASSRVKPHITPVSRRGPHKIKDVPKLDRHTEADLVLSEDVGVCHKEEAEDHALSTIQEALSRHESETLKSDDKTLTMPATSDHVEDYSHVKTQDKNGNSSEGNPKQPLPGSTLSQSPQQQNVNTWTSSSSSSHTIMSPVYQKFLNEVGDGPLTDDLLQCLAEELISLDERDVSMGPCPEHQETSKEESNRKDDHVSGKNTSPEVNSINSAALLGSELVVDDTITWTKGEVLGRGAYGTVYCGLTSQGQLIAVKQVSLDASDPDAAKREYSRLQGEVELLKTLRHSNIVGFLGTSLYQHVVSIFMEYVPGGSIASILHRFGPLPERVLALYTHQILEGVDYLHLNRVIHRDLKGNNIMLMPTGVIKLIDFGCARRLSCLNHTSSNSGDLLKSVHGTPYWMAPEVINETGYGRKSDIWSVGCTVFEMATGKPPLAHMDKMAALFYIGARRGLMPSLPDGFSDNAKDFVKICLTSDQKLRPSAEQLLKHSFIPQNKTGVNSMETQRKNCCGHPEGLCG</sequence>
<evidence type="ECO:0000256" key="5">
    <source>
        <dbReference type="ARBA" id="ARBA00022741"/>
    </source>
</evidence>
<dbReference type="InterPro" id="IPR017441">
    <property type="entry name" value="Protein_kinase_ATP_BS"/>
</dbReference>
<dbReference type="SUPFAM" id="SSF48403">
    <property type="entry name" value="Ankyrin repeat"/>
    <property type="match status" value="1"/>
</dbReference>
<dbReference type="SMART" id="SM00220">
    <property type="entry name" value="S_TKc"/>
    <property type="match status" value="1"/>
</dbReference>
<dbReference type="InterPro" id="IPR036770">
    <property type="entry name" value="Ankyrin_rpt-contain_sf"/>
</dbReference>
<dbReference type="PROSITE" id="PS50088">
    <property type="entry name" value="ANK_REPEAT"/>
    <property type="match status" value="1"/>
</dbReference>
<feature type="compositionally biased region" description="Basic and acidic residues" evidence="14">
    <location>
        <begin position="939"/>
        <end position="951"/>
    </location>
</feature>
<feature type="region of interest" description="Disordered" evidence="14">
    <location>
        <begin position="1027"/>
        <end position="1061"/>
    </location>
</feature>
<evidence type="ECO:0000256" key="4">
    <source>
        <dbReference type="ARBA" id="ARBA00022679"/>
    </source>
</evidence>
<feature type="compositionally biased region" description="Basic and acidic residues" evidence="14">
    <location>
        <begin position="1"/>
        <end position="15"/>
    </location>
</feature>
<feature type="domain" description="Protein kinase" evidence="15">
    <location>
        <begin position="1082"/>
        <end position="1346"/>
    </location>
</feature>
<comment type="catalytic activity">
    <reaction evidence="9">
        <text>L-seryl-[protein] + ATP = O-phospho-L-seryl-[protein] + ADP + H(+)</text>
        <dbReference type="Rhea" id="RHEA:17989"/>
        <dbReference type="Rhea" id="RHEA-COMP:9863"/>
        <dbReference type="Rhea" id="RHEA-COMP:11604"/>
        <dbReference type="ChEBI" id="CHEBI:15378"/>
        <dbReference type="ChEBI" id="CHEBI:29999"/>
        <dbReference type="ChEBI" id="CHEBI:30616"/>
        <dbReference type="ChEBI" id="CHEBI:83421"/>
        <dbReference type="ChEBI" id="CHEBI:456216"/>
        <dbReference type="EC" id="2.7.11.1"/>
    </reaction>
</comment>
<evidence type="ECO:0000256" key="6">
    <source>
        <dbReference type="ARBA" id="ARBA00022777"/>
    </source>
</evidence>
<dbReference type="InterPro" id="IPR002110">
    <property type="entry name" value="Ankyrin_rpt"/>
</dbReference>
<feature type="compositionally biased region" description="Basic and acidic residues" evidence="14">
    <location>
        <begin position="918"/>
        <end position="931"/>
    </location>
</feature>
<evidence type="ECO:0000256" key="8">
    <source>
        <dbReference type="ARBA" id="ARBA00047899"/>
    </source>
</evidence>
<comment type="catalytic activity">
    <reaction evidence="8">
        <text>L-threonyl-[protein] + ATP = O-phospho-L-threonyl-[protein] + ADP + H(+)</text>
        <dbReference type="Rhea" id="RHEA:46608"/>
        <dbReference type="Rhea" id="RHEA-COMP:11060"/>
        <dbReference type="Rhea" id="RHEA-COMP:11605"/>
        <dbReference type="ChEBI" id="CHEBI:15378"/>
        <dbReference type="ChEBI" id="CHEBI:30013"/>
        <dbReference type="ChEBI" id="CHEBI:30616"/>
        <dbReference type="ChEBI" id="CHEBI:61977"/>
        <dbReference type="ChEBI" id="CHEBI:456216"/>
        <dbReference type="EC" id="2.7.11.1"/>
    </reaction>
</comment>
<dbReference type="STRING" id="240159.A0A4U5U0W9"/>
<feature type="compositionally biased region" description="Basic and acidic residues" evidence="14">
    <location>
        <begin position="726"/>
        <end position="738"/>
    </location>
</feature>
<protein>
    <recommendedName>
        <fullName evidence="10">Mitogen-activated protein kinase kinase kinase 19</fullName>
        <ecNumber evidence="2">2.7.11.1</ecNumber>
    </recommendedName>
    <alternativeName>
        <fullName evidence="11">SPS1/STE20-related protein kinase YSK4</fullName>
    </alternativeName>
</protein>
<dbReference type="InterPro" id="IPR011009">
    <property type="entry name" value="Kinase-like_dom_sf"/>
</dbReference>
<dbReference type="PROSITE" id="PS00108">
    <property type="entry name" value="PROTEIN_KINASE_ST"/>
    <property type="match status" value="1"/>
</dbReference>
<feature type="compositionally biased region" description="Low complexity" evidence="14">
    <location>
        <begin position="409"/>
        <end position="420"/>
    </location>
</feature>
<gene>
    <name evidence="16" type="ORF">D9C73_001167</name>
</gene>
<feature type="compositionally biased region" description="Acidic residues" evidence="14">
    <location>
        <begin position="33"/>
        <end position="46"/>
    </location>
</feature>
<dbReference type="EMBL" id="CM014079">
    <property type="protein sequence ID" value="TKS67509.1"/>
    <property type="molecule type" value="Genomic_DNA"/>
</dbReference>
<dbReference type="PROSITE" id="PS50011">
    <property type="entry name" value="PROTEIN_KINASE_DOM"/>
    <property type="match status" value="1"/>
</dbReference>
<dbReference type="EC" id="2.7.11.1" evidence="2"/>
<proteinExistence type="inferred from homology"/>
<keyword evidence="7 13" id="KW-0067">ATP-binding</keyword>
<feature type="region of interest" description="Disordered" evidence="14">
    <location>
        <begin position="1"/>
        <end position="50"/>
    </location>
</feature>
<feature type="region of interest" description="Disordered" evidence="14">
    <location>
        <begin position="371"/>
        <end position="440"/>
    </location>
</feature>
<evidence type="ECO:0000313" key="16">
    <source>
        <dbReference type="EMBL" id="TKS67509.1"/>
    </source>
</evidence>
<dbReference type="InterPro" id="IPR000719">
    <property type="entry name" value="Prot_kinase_dom"/>
</dbReference>
<feature type="region of interest" description="Disordered" evidence="14">
    <location>
        <begin position="851"/>
        <end position="877"/>
    </location>
</feature>
<dbReference type="InterPro" id="IPR008271">
    <property type="entry name" value="Ser/Thr_kinase_AS"/>
</dbReference>
<evidence type="ECO:0000256" key="10">
    <source>
        <dbReference type="ARBA" id="ARBA00069016"/>
    </source>
</evidence>
<feature type="compositionally biased region" description="Basic and acidic residues" evidence="14">
    <location>
        <begin position="1036"/>
        <end position="1053"/>
    </location>
</feature>
<feature type="repeat" description="ANK" evidence="12">
    <location>
        <begin position="48"/>
        <end position="80"/>
    </location>
</feature>